<dbReference type="AlphaFoldDB" id="A0A0L9TA91"/>
<evidence type="ECO:0000313" key="1">
    <source>
        <dbReference type="EMBL" id="KOM27525.1"/>
    </source>
</evidence>
<protein>
    <submittedName>
        <fullName evidence="1">Uncharacterized protein</fullName>
    </submittedName>
</protein>
<name>A0A0L9TA91_PHAAN</name>
<proteinExistence type="predicted"/>
<gene>
    <name evidence="1" type="ORF">LR48_Vigan434s000100</name>
</gene>
<dbReference type="Proteomes" id="UP000053144">
    <property type="component" value="Unassembled WGS sequence"/>
</dbReference>
<accession>A0A0L9TA91</accession>
<reference evidence="2" key="1">
    <citation type="journal article" date="2015" name="Proc. Natl. Acad. Sci. U.S.A.">
        <title>Genome sequencing of adzuki bean (Vigna angularis) provides insight into high starch and low fat accumulation and domestication.</title>
        <authorList>
            <person name="Yang K."/>
            <person name="Tian Z."/>
            <person name="Chen C."/>
            <person name="Luo L."/>
            <person name="Zhao B."/>
            <person name="Wang Z."/>
            <person name="Yu L."/>
            <person name="Li Y."/>
            <person name="Sun Y."/>
            <person name="Li W."/>
            <person name="Chen Y."/>
            <person name="Li Y."/>
            <person name="Zhang Y."/>
            <person name="Ai D."/>
            <person name="Zhao J."/>
            <person name="Shang C."/>
            <person name="Ma Y."/>
            <person name="Wu B."/>
            <person name="Wang M."/>
            <person name="Gao L."/>
            <person name="Sun D."/>
            <person name="Zhang P."/>
            <person name="Guo F."/>
            <person name="Wang W."/>
            <person name="Li Y."/>
            <person name="Wang J."/>
            <person name="Varshney R.K."/>
            <person name="Wang J."/>
            <person name="Ling H.Q."/>
            <person name="Wan P."/>
        </authorList>
    </citation>
    <scope>NUCLEOTIDE SEQUENCE</scope>
    <source>
        <strain evidence="2">cv. Jingnong 6</strain>
    </source>
</reference>
<dbReference type="EMBL" id="KQ258385">
    <property type="protein sequence ID" value="KOM27525.1"/>
    <property type="molecule type" value="Genomic_DNA"/>
</dbReference>
<dbReference type="Gramene" id="KOM27525">
    <property type="protein sequence ID" value="KOM27525"/>
    <property type="gene ID" value="LR48_Vigan434s000100"/>
</dbReference>
<evidence type="ECO:0000313" key="2">
    <source>
        <dbReference type="Proteomes" id="UP000053144"/>
    </source>
</evidence>
<organism evidence="1 2">
    <name type="scientific">Phaseolus angularis</name>
    <name type="common">Azuki bean</name>
    <name type="synonym">Vigna angularis</name>
    <dbReference type="NCBI Taxonomy" id="3914"/>
    <lineage>
        <taxon>Eukaryota</taxon>
        <taxon>Viridiplantae</taxon>
        <taxon>Streptophyta</taxon>
        <taxon>Embryophyta</taxon>
        <taxon>Tracheophyta</taxon>
        <taxon>Spermatophyta</taxon>
        <taxon>Magnoliopsida</taxon>
        <taxon>eudicotyledons</taxon>
        <taxon>Gunneridae</taxon>
        <taxon>Pentapetalae</taxon>
        <taxon>rosids</taxon>
        <taxon>fabids</taxon>
        <taxon>Fabales</taxon>
        <taxon>Fabaceae</taxon>
        <taxon>Papilionoideae</taxon>
        <taxon>50 kb inversion clade</taxon>
        <taxon>NPAAA clade</taxon>
        <taxon>indigoferoid/millettioid clade</taxon>
        <taxon>Phaseoleae</taxon>
        <taxon>Vigna</taxon>
    </lineage>
</organism>
<sequence>MHSSRATSSFSFEPDDLSINSRAFSLEHHSFRESFSFSRPQLHHPFTISSSQNPNPSISTGFLRQLGFFPSRLGFSISLLLSAASSASSIFSAAIEESNSLKFRLLLGAPSIKGHN</sequence>